<keyword evidence="3 5" id="KW-1133">Transmembrane helix</keyword>
<dbReference type="RefSeq" id="WP_034866321.1">
    <property type="nucleotide sequence ID" value="NZ_CAXSZC010000008.1"/>
</dbReference>
<proteinExistence type="predicted"/>
<keyword evidence="8" id="KW-1185">Reference proteome</keyword>
<dbReference type="Proteomes" id="UP000092714">
    <property type="component" value="Unassembled WGS sequence"/>
</dbReference>
<dbReference type="EMBL" id="MAPZ01000033">
    <property type="protein sequence ID" value="OBY09421.1"/>
    <property type="molecule type" value="Genomic_DNA"/>
</dbReference>
<evidence type="ECO:0000256" key="4">
    <source>
        <dbReference type="ARBA" id="ARBA00023136"/>
    </source>
</evidence>
<dbReference type="InterPro" id="IPR010652">
    <property type="entry name" value="DUF1232"/>
</dbReference>
<dbReference type="AlphaFoldDB" id="A0A174VKU9"/>
<feature type="transmembrane region" description="Helical" evidence="5">
    <location>
        <begin position="100"/>
        <end position="118"/>
    </location>
</feature>
<gene>
    <name evidence="7" type="ORF">CP373A1_15970</name>
</gene>
<evidence type="ECO:0000256" key="1">
    <source>
        <dbReference type="ARBA" id="ARBA00004127"/>
    </source>
</evidence>
<keyword evidence="2 5" id="KW-0812">Transmembrane</keyword>
<evidence type="ECO:0000256" key="5">
    <source>
        <dbReference type="SAM" id="Phobius"/>
    </source>
</evidence>
<evidence type="ECO:0000259" key="6">
    <source>
        <dbReference type="Pfam" id="PF06803"/>
    </source>
</evidence>
<accession>A0A174VKU9</accession>
<keyword evidence="4 5" id="KW-0472">Membrane</keyword>
<comment type="subcellular location">
    <subcellularLocation>
        <location evidence="1">Endomembrane system</location>
        <topology evidence="1">Multi-pass membrane protein</topology>
    </subcellularLocation>
</comment>
<dbReference type="Pfam" id="PF06803">
    <property type="entry name" value="DUF1232"/>
    <property type="match status" value="1"/>
</dbReference>
<evidence type="ECO:0000313" key="8">
    <source>
        <dbReference type="Proteomes" id="UP000092714"/>
    </source>
</evidence>
<comment type="caution">
    <text evidence="7">The sequence shown here is derived from an EMBL/GenBank/DDBJ whole genome shotgun (WGS) entry which is preliminary data.</text>
</comment>
<feature type="domain" description="DUF1232" evidence="6">
    <location>
        <begin position="31"/>
        <end position="67"/>
    </location>
</feature>
<evidence type="ECO:0000256" key="3">
    <source>
        <dbReference type="ARBA" id="ARBA00022989"/>
    </source>
</evidence>
<sequence length="122" mass="14010">MEFLKEKAIDLKSNIKALYLVCRKKKVPIIAKVMAIIVVGYALSPIDFIPDFIPILGYLDDFILLPLGIYLCLKLIPKDLFEECKKESENLFKEGKPKNYVAGGIIVFIWIMIIIVMAKHYF</sequence>
<evidence type="ECO:0000256" key="2">
    <source>
        <dbReference type="ARBA" id="ARBA00022692"/>
    </source>
</evidence>
<organism evidence="7 8">
    <name type="scientific">Clostridium paraputrificum</name>
    <dbReference type="NCBI Taxonomy" id="29363"/>
    <lineage>
        <taxon>Bacteria</taxon>
        <taxon>Bacillati</taxon>
        <taxon>Bacillota</taxon>
        <taxon>Clostridia</taxon>
        <taxon>Eubacteriales</taxon>
        <taxon>Clostridiaceae</taxon>
        <taxon>Clostridium</taxon>
    </lineage>
</organism>
<dbReference type="OrthoDB" id="9800202at2"/>
<dbReference type="GeneID" id="42776157"/>
<name>A0A174VKU9_9CLOT</name>
<feature type="transmembrane region" description="Helical" evidence="5">
    <location>
        <begin position="52"/>
        <end position="73"/>
    </location>
</feature>
<reference evidence="7 8" key="1">
    <citation type="submission" date="2016-06" db="EMBL/GenBank/DDBJ databases">
        <authorList>
            <person name="Kjaerup R.B."/>
            <person name="Dalgaard T.S."/>
            <person name="Juul-Madsen H.R."/>
        </authorList>
    </citation>
    <scope>NUCLEOTIDE SEQUENCE [LARGE SCALE GENOMIC DNA]</scope>
    <source>
        <strain evidence="7 8">373-A1</strain>
    </source>
</reference>
<evidence type="ECO:0000313" key="7">
    <source>
        <dbReference type="EMBL" id="OBY09421.1"/>
    </source>
</evidence>
<feature type="transmembrane region" description="Helical" evidence="5">
    <location>
        <begin position="29"/>
        <end position="46"/>
    </location>
</feature>
<dbReference type="eggNOG" id="COG3339">
    <property type="taxonomic scope" value="Bacteria"/>
</dbReference>
<protein>
    <recommendedName>
        <fullName evidence="6">DUF1232 domain-containing protein</fullName>
    </recommendedName>
</protein>
<dbReference type="GO" id="GO:0012505">
    <property type="term" value="C:endomembrane system"/>
    <property type="evidence" value="ECO:0007669"/>
    <property type="project" value="UniProtKB-SubCell"/>
</dbReference>